<reference evidence="2" key="1">
    <citation type="journal article" date="2015" name="Nature">
        <title>Complex archaea that bridge the gap between prokaryotes and eukaryotes.</title>
        <authorList>
            <person name="Spang A."/>
            <person name="Saw J.H."/>
            <person name="Jorgensen S.L."/>
            <person name="Zaremba-Niedzwiedzka K."/>
            <person name="Martijn J."/>
            <person name="Lind A.E."/>
            <person name="van Eijk R."/>
            <person name="Schleper C."/>
            <person name="Guy L."/>
            <person name="Ettema T.J."/>
        </authorList>
    </citation>
    <scope>NUCLEOTIDE SEQUENCE</scope>
</reference>
<feature type="domain" description="HTH cro/C1-type" evidence="1">
    <location>
        <begin position="15"/>
        <end position="69"/>
    </location>
</feature>
<dbReference type="AlphaFoldDB" id="A0A0F9BAE6"/>
<dbReference type="CDD" id="cd00093">
    <property type="entry name" value="HTH_XRE"/>
    <property type="match status" value="1"/>
</dbReference>
<gene>
    <name evidence="2" type="ORF">LCGC14_2814080</name>
</gene>
<evidence type="ECO:0000259" key="1">
    <source>
        <dbReference type="PROSITE" id="PS50943"/>
    </source>
</evidence>
<dbReference type="GO" id="GO:0003677">
    <property type="term" value="F:DNA binding"/>
    <property type="evidence" value="ECO:0007669"/>
    <property type="project" value="InterPro"/>
</dbReference>
<dbReference type="Pfam" id="PF01381">
    <property type="entry name" value="HTH_3"/>
    <property type="match status" value="1"/>
</dbReference>
<proteinExistence type="predicted"/>
<dbReference type="PROSITE" id="PS50943">
    <property type="entry name" value="HTH_CROC1"/>
    <property type="match status" value="1"/>
</dbReference>
<dbReference type="InterPro" id="IPR001387">
    <property type="entry name" value="Cro/C1-type_HTH"/>
</dbReference>
<dbReference type="Gene3D" id="1.10.260.40">
    <property type="entry name" value="lambda repressor-like DNA-binding domains"/>
    <property type="match status" value="1"/>
</dbReference>
<dbReference type="SMART" id="SM00530">
    <property type="entry name" value="HTH_XRE"/>
    <property type="match status" value="1"/>
</dbReference>
<comment type="caution">
    <text evidence="2">The sequence shown here is derived from an EMBL/GenBank/DDBJ whole genome shotgun (WGS) entry which is preliminary data.</text>
</comment>
<dbReference type="InterPro" id="IPR010982">
    <property type="entry name" value="Lambda_DNA-bd_dom_sf"/>
</dbReference>
<accession>A0A0F9BAE6</accession>
<organism evidence="2">
    <name type="scientific">marine sediment metagenome</name>
    <dbReference type="NCBI Taxonomy" id="412755"/>
    <lineage>
        <taxon>unclassified sequences</taxon>
        <taxon>metagenomes</taxon>
        <taxon>ecological metagenomes</taxon>
    </lineage>
</organism>
<protein>
    <recommendedName>
        <fullName evidence="1">HTH cro/C1-type domain-containing protein</fullName>
    </recommendedName>
</protein>
<dbReference type="SUPFAM" id="SSF47413">
    <property type="entry name" value="lambda repressor-like DNA-binding domains"/>
    <property type="match status" value="1"/>
</dbReference>
<sequence length="102" mass="11773">MSDEDWLAQRIAHRMQERRKELMLTATDVGRMVGISQAQVSRLENAQQGFRSVTLSKIARALNVNPAYFVVEDKALAKALEHPTFAELVLDQAKQWLERRHR</sequence>
<name>A0A0F9BAE6_9ZZZZ</name>
<dbReference type="EMBL" id="LAZR01053154">
    <property type="protein sequence ID" value="KKK81376.1"/>
    <property type="molecule type" value="Genomic_DNA"/>
</dbReference>
<evidence type="ECO:0000313" key="2">
    <source>
        <dbReference type="EMBL" id="KKK81376.1"/>
    </source>
</evidence>